<dbReference type="Proteomes" id="UP000017861">
    <property type="component" value="Unassembled WGS sequence"/>
</dbReference>
<evidence type="ECO:0000313" key="2">
    <source>
        <dbReference type="EMBL" id="ESS63448.1"/>
    </source>
</evidence>
<comment type="caution">
    <text evidence="2">The sequence shown here is derived from an EMBL/GenBank/DDBJ whole genome shotgun (WGS) entry which is preliminary data.</text>
</comment>
<accession>V5BG66</accession>
<sequence length="174" mass="19739">MPRPHNTHSATISCRLSSTIMSATPNAYLRTCSMRRNHPQIRLAVTHCILLSYLCLEHTLTFSRSTAWVLREAADRSSLCGRSKCAETTATLTPSDISTRPHKRAVSWEREVRHTAHAQKNTQQQRHPRRTATKSLAHIHTNDRNERGAAHPNPRRCSLLLSSPTDWHCVPHSQ</sequence>
<reference evidence="2 3" key="1">
    <citation type="journal article" date="2014" name="Genome Announc.">
        <title>Trypanosoma cruzi Clone Dm28c Draft Genome Sequence.</title>
        <authorList>
            <person name="Grisard E.C."/>
            <person name="Teixeira S.M."/>
            <person name="de Almeida L.G."/>
            <person name="Stoco P.H."/>
            <person name="Gerber A.L."/>
            <person name="Talavera-Lopez C."/>
            <person name="Lima O.C."/>
            <person name="Andersson B."/>
            <person name="de Vasconcelos A.T."/>
        </authorList>
    </citation>
    <scope>NUCLEOTIDE SEQUENCE [LARGE SCALE GENOMIC DNA]</scope>
    <source>
        <strain evidence="2 3">Dm28c</strain>
    </source>
</reference>
<organism evidence="2 3">
    <name type="scientific">Trypanosoma cruzi Dm28c</name>
    <dbReference type="NCBI Taxonomy" id="1416333"/>
    <lineage>
        <taxon>Eukaryota</taxon>
        <taxon>Discoba</taxon>
        <taxon>Euglenozoa</taxon>
        <taxon>Kinetoplastea</taxon>
        <taxon>Metakinetoplastina</taxon>
        <taxon>Trypanosomatida</taxon>
        <taxon>Trypanosomatidae</taxon>
        <taxon>Trypanosoma</taxon>
        <taxon>Schizotrypanum</taxon>
    </lineage>
</organism>
<protein>
    <submittedName>
        <fullName evidence="2">Unspecified product</fullName>
    </submittedName>
</protein>
<feature type="region of interest" description="Disordered" evidence="1">
    <location>
        <begin position="91"/>
        <end position="133"/>
    </location>
</feature>
<dbReference type="EMBL" id="AYLP01000127">
    <property type="protein sequence ID" value="ESS63448.1"/>
    <property type="molecule type" value="Genomic_DNA"/>
</dbReference>
<dbReference type="OrthoDB" id="10544969at2759"/>
<proteinExistence type="predicted"/>
<name>V5BG66_TRYCR</name>
<evidence type="ECO:0000313" key="3">
    <source>
        <dbReference type="Proteomes" id="UP000017861"/>
    </source>
</evidence>
<dbReference type="AlphaFoldDB" id="V5BG66"/>
<evidence type="ECO:0000256" key="1">
    <source>
        <dbReference type="SAM" id="MobiDB-lite"/>
    </source>
</evidence>
<dbReference type="VEuPathDB" id="TriTrypDB:TCDM_08748"/>
<gene>
    <name evidence="2" type="ORF">TCDM_08748</name>
</gene>